<evidence type="ECO:0000313" key="2">
    <source>
        <dbReference type="Proteomes" id="UP000537131"/>
    </source>
</evidence>
<proteinExistence type="predicted"/>
<gene>
    <name evidence="1" type="ORF">HBE96_18310</name>
</gene>
<dbReference type="Proteomes" id="UP000537131">
    <property type="component" value="Unassembled WGS sequence"/>
</dbReference>
<accession>A0A7Y0HR78</accession>
<evidence type="ECO:0000313" key="1">
    <source>
        <dbReference type="EMBL" id="NMM64563.1"/>
    </source>
</evidence>
<dbReference type="RefSeq" id="WP_169299158.1">
    <property type="nucleotide sequence ID" value="NZ_JABBNI010000047.1"/>
</dbReference>
<dbReference type="AlphaFoldDB" id="A0A7Y0HR78"/>
<reference evidence="1 2" key="1">
    <citation type="submission" date="2020-04" db="EMBL/GenBank/DDBJ databases">
        <authorList>
            <person name="Doyle D.A."/>
        </authorList>
    </citation>
    <scope>NUCLEOTIDE SEQUENCE [LARGE SCALE GENOMIC DNA]</scope>
    <source>
        <strain evidence="1 2">P21</strain>
    </source>
</reference>
<comment type="caution">
    <text evidence="1">The sequence shown here is derived from an EMBL/GenBank/DDBJ whole genome shotgun (WGS) entry which is preliminary data.</text>
</comment>
<keyword evidence="2" id="KW-1185">Reference proteome</keyword>
<dbReference type="EMBL" id="JABBNI010000047">
    <property type="protein sequence ID" value="NMM64563.1"/>
    <property type="molecule type" value="Genomic_DNA"/>
</dbReference>
<sequence length="120" mass="13457">MKFICKQCNIELTKHLIKLQNLNLLNENDGEDYIPSGFYIIGDGSYDSNSKGKIIINLNDLINSKHHSDISRLNGCCGLDGVDGINTVCVNNHEIGTENSDCWMAHYILLEPDMVGWIED</sequence>
<reference evidence="1 2" key="2">
    <citation type="submission" date="2020-06" db="EMBL/GenBank/DDBJ databases">
        <title>Complete Genome Sequence of Clostridium muelleri sp. nov. P21T, an Acid-Alcohol Producing Acetogen Isolated from Old Hay.</title>
        <authorList>
            <person name="Duncan K.E."/>
            <person name="Tanner R.S."/>
        </authorList>
    </citation>
    <scope>NUCLEOTIDE SEQUENCE [LARGE SCALE GENOMIC DNA]</scope>
    <source>
        <strain evidence="1 2">P21</strain>
    </source>
</reference>
<protein>
    <submittedName>
        <fullName evidence="1">Uncharacterized protein</fullName>
    </submittedName>
</protein>
<name>A0A7Y0HR78_9CLOT</name>
<organism evidence="1 2">
    <name type="scientific">Clostridium muellerianum</name>
    <dbReference type="NCBI Taxonomy" id="2716538"/>
    <lineage>
        <taxon>Bacteria</taxon>
        <taxon>Bacillati</taxon>
        <taxon>Bacillota</taxon>
        <taxon>Clostridia</taxon>
        <taxon>Eubacteriales</taxon>
        <taxon>Clostridiaceae</taxon>
        <taxon>Clostridium</taxon>
    </lineage>
</organism>